<proteinExistence type="inferred from homology"/>
<dbReference type="EC" id="3.2.1.89" evidence="4"/>
<evidence type="ECO:0000256" key="4">
    <source>
        <dbReference type="RuleBase" id="RU361192"/>
    </source>
</evidence>
<dbReference type="PANTHER" id="PTHR34983">
    <property type="entry name" value="ARABINOGALACTAN ENDO-BETA-1,4-GALACTANASE A"/>
    <property type="match status" value="1"/>
</dbReference>
<comment type="similarity">
    <text evidence="1 4">Belongs to the glycosyl hydrolase 53 family.</text>
</comment>
<evidence type="ECO:0000256" key="3">
    <source>
        <dbReference type="ARBA" id="ARBA00023295"/>
    </source>
</evidence>
<dbReference type="Pfam" id="PF07745">
    <property type="entry name" value="Glyco_hydro_53"/>
    <property type="match status" value="1"/>
</dbReference>
<keyword evidence="6" id="KW-1185">Reference proteome</keyword>
<evidence type="ECO:0000313" key="5">
    <source>
        <dbReference type="EMBL" id="RIX60408.1"/>
    </source>
</evidence>
<dbReference type="AlphaFoldDB" id="A0A3A1VHJ6"/>
<evidence type="ECO:0000313" key="6">
    <source>
        <dbReference type="Proteomes" id="UP000266482"/>
    </source>
</evidence>
<keyword evidence="3 4" id="KW-0326">Glycosidase</keyword>
<evidence type="ECO:0000256" key="2">
    <source>
        <dbReference type="ARBA" id="ARBA00022801"/>
    </source>
</evidence>
<dbReference type="GO" id="GO:0015926">
    <property type="term" value="F:glucosidase activity"/>
    <property type="evidence" value="ECO:0007669"/>
    <property type="project" value="InterPro"/>
</dbReference>
<comment type="catalytic activity">
    <reaction evidence="4">
        <text>The enzyme specifically hydrolyzes (1-&gt;4)-beta-D-galactosidic linkages in type I arabinogalactans.</text>
        <dbReference type="EC" id="3.2.1.89"/>
    </reaction>
</comment>
<dbReference type="InterPro" id="IPR017853">
    <property type="entry name" value="GH"/>
</dbReference>
<dbReference type="Proteomes" id="UP000266482">
    <property type="component" value="Unassembled WGS sequence"/>
</dbReference>
<organism evidence="5 6">
    <name type="scientific">Paenibacillus nanensis</name>
    <dbReference type="NCBI Taxonomy" id="393251"/>
    <lineage>
        <taxon>Bacteria</taxon>
        <taxon>Bacillati</taxon>
        <taxon>Bacillota</taxon>
        <taxon>Bacilli</taxon>
        <taxon>Bacillales</taxon>
        <taxon>Paenibacillaceae</taxon>
        <taxon>Paenibacillus</taxon>
    </lineage>
</organism>
<dbReference type="PANTHER" id="PTHR34983:SF2">
    <property type="entry name" value="ENDO-BETA-1,4-GALACTANASE"/>
    <property type="match status" value="1"/>
</dbReference>
<dbReference type="InterPro" id="IPR011683">
    <property type="entry name" value="Glyco_hydro_53"/>
</dbReference>
<protein>
    <recommendedName>
        <fullName evidence="4">Arabinogalactan endo-beta-1,4-galactanase</fullName>
        <ecNumber evidence="4">3.2.1.89</ecNumber>
    </recommendedName>
</protein>
<dbReference type="SUPFAM" id="SSF51445">
    <property type="entry name" value="(Trans)glycosidases"/>
    <property type="match status" value="1"/>
</dbReference>
<evidence type="ECO:0000256" key="1">
    <source>
        <dbReference type="ARBA" id="ARBA00010687"/>
    </source>
</evidence>
<name>A0A3A1VHJ6_9BACL</name>
<dbReference type="Gene3D" id="3.20.20.80">
    <property type="entry name" value="Glycosidases"/>
    <property type="match status" value="1"/>
</dbReference>
<reference evidence="5 6" key="1">
    <citation type="submission" date="2018-09" db="EMBL/GenBank/DDBJ databases">
        <title>Paenibacillus aracenensis nov. sp. isolated from a cave in southern Spain.</title>
        <authorList>
            <person name="Jurado V."/>
            <person name="Gutierrez-Patricio S."/>
            <person name="Gonzalez-Pimentel J.L."/>
            <person name="Miller A.Z."/>
            <person name="Laiz L."/>
            <person name="Saiz-Jimenez C."/>
        </authorList>
    </citation>
    <scope>NUCLEOTIDE SEQUENCE [LARGE SCALE GENOMIC DNA]</scope>
    <source>
        <strain evidence="5 6">DSM 22867</strain>
    </source>
</reference>
<sequence>MGMEQEQVFINGMDISFIDEVESEGGSYFLNGVKGDVIAIMKESGVNAARLRIWNEPVGGYCNVERTMKIAQRIKAAGMHFLLDFHYSDRWADPANQWKPKAWEGLSYEDLCEAVGTYTREVLVMLKAAGAAPDTVQIGNEVTPGMLWNDGKVDGEYDTDEQWDKFTRLLKSGIQGAKDALPDVKIMIHIDRGGDHASSRKFFDRMLKHGVEFDRIGQSYYPWWHGTLDDLRRNLTALAELYGKPINVVETAYPWTLEKPEGMPVIVEKDEQLHAGYPATVEGQAQYLRDFIAIVRGVPGGLGDGFYWWEPAWIPSKKEWSVGHPNNWSNLTLFDFRGEKLASMDVLKEKEA</sequence>
<dbReference type="EMBL" id="QXQA01000001">
    <property type="protein sequence ID" value="RIX60408.1"/>
    <property type="molecule type" value="Genomic_DNA"/>
</dbReference>
<dbReference type="GO" id="GO:0045490">
    <property type="term" value="P:pectin catabolic process"/>
    <property type="evidence" value="ECO:0007669"/>
    <property type="project" value="TreeGrafter"/>
</dbReference>
<keyword evidence="2 4" id="KW-0378">Hydrolase</keyword>
<comment type="caution">
    <text evidence="5">The sequence shown here is derived from an EMBL/GenBank/DDBJ whole genome shotgun (WGS) entry which is preliminary data.</text>
</comment>
<gene>
    <name evidence="5" type="ORF">D3P08_02285</name>
</gene>
<dbReference type="GO" id="GO:0031218">
    <property type="term" value="F:arabinogalactan endo-1,4-beta-galactosidase activity"/>
    <property type="evidence" value="ECO:0007669"/>
    <property type="project" value="UniProtKB-EC"/>
</dbReference>
<accession>A0A3A1VHJ6</accession>
<dbReference type="OrthoDB" id="9768786at2"/>